<dbReference type="PANTHER" id="PTHR10039">
    <property type="entry name" value="AMELOGENIN"/>
    <property type="match status" value="1"/>
</dbReference>
<evidence type="ECO:0000256" key="1">
    <source>
        <dbReference type="ARBA" id="ARBA00022737"/>
    </source>
</evidence>
<comment type="caution">
    <text evidence="4">The sequence shown here is derived from an EMBL/GenBank/DDBJ whole genome shotgun (WGS) entry which is preliminary data.</text>
</comment>
<feature type="region of interest" description="Disordered" evidence="2">
    <location>
        <begin position="1"/>
        <end position="41"/>
    </location>
</feature>
<organism evidence="4 5">
    <name type="scientific">Mycena venus</name>
    <dbReference type="NCBI Taxonomy" id="2733690"/>
    <lineage>
        <taxon>Eukaryota</taxon>
        <taxon>Fungi</taxon>
        <taxon>Dikarya</taxon>
        <taxon>Basidiomycota</taxon>
        <taxon>Agaricomycotina</taxon>
        <taxon>Agaricomycetes</taxon>
        <taxon>Agaricomycetidae</taxon>
        <taxon>Agaricales</taxon>
        <taxon>Marasmiineae</taxon>
        <taxon>Mycenaceae</taxon>
        <taxon>Mycena</taxon>
    </lineage>
</organism>
<dbReference type="OrthoDB" id="448455at2759"/>
<dbReference type="AlphaFoldDB" id="A0A8H6U3G9"/>
<dbReference type="Proteomes" id="UP000620124">
    <property type="component" value="Unassembled WGS sequence"/>
</dbReference>
<dbReference type="Gene3D" id="3.40.50.300">
    <property type="entry name" value="P-loop containing nucleotide triphosphate hydrolases"/>
    <property type="match status" value="1"/>
</dbReference>
<evidence type="ECO:0000259" key="3">
    <source>
        <dbReference type="Pfam" id="PF24883"/>
    </source>
</evidence>
<feature type="compositionally biased region" description="Gly residues" evidence="2">
    <location>
        <begin position="17"/>
        <end position="39"/>
    </location>
</feature>
<evidence type="ECO:0000313" key="5">
    <source>
        <dbReference type="Proteomes" id="UP000620124"/>
    </source>
</evidence>
<dbReference type="InterPro" id="IPR027417">
    <property type="entry name" value="P-loop_NTPase"/>
</dbReference>
<dbReference type="PANTHER" id="PTHR10039:SF15">
    <property type="entry name" value="NACHT DOMAIN-CONTAINING PROTEIN"/>
    <property type="match status" value="1"/>
</dbReference>
<evidence type="ECO:0000256" key="2">
    <source>
        <dbReference type="SAM" id="MobiDB-lite"/>
    </source>
</evidence>
<dbReference type="Pfam" id="PF24883">
    <property type="entry name" value="NPHP3_N"/>
    <property type="match status" value="1"/>
</dbReference>
<feature type="domain" description="Nephrocystin 3-like N-terminal" evidence="3">
    <location>
        <begin position="88"/>
        <end position="252"/>
    </location>
</feature>
<reference evidence="4" key="1">
    <citation type="submission" date="2020-05" db="EMBL/GenBank/DDBJ databases">
        <title>Mycena genomes resolve the evolution of fungal bioluminescence.</title>
        <authorList>
            <person name="Tsai I.J."/>
        </authorList>
    </citation>
    <scope>NUCLEOTIDE SEQUENCE</scope>
    <source>
        <strain evidence="4">CCC161011</strain>
    </source>
</reference>
<evidence type="ECO:0000313" key="4">
    <source>
        <dbReference type="EMBL" id="KAF7328204.1"/>
    </source>
</evidence>
<accession>A0A8H6U3G9</accession>
<name>A0A8H6U3G9_9AGAR</name>
<keyword evidence="5" id="KW-1185">Reference proteome</keyword>
<dbReference type="EMBL" id="JACAZI010000037">
    <property type="protein sequence ID" value="KAF7328204.1"/>
    <property type="molecule type" value="Genomic_DNA"/>
</dbReference>
<dbReference type="InterPro" id="IPR056884">
    <property type="entry name" value="NPHP3-like_N"/>
</dbReference>
<keyword evidence="1" id="KW-0677">Repeat</keyword>
<gene>
    <name evidence="4" type="ORF">MVEN_02560100</name>
</gene>
<sequence>MAMAHRPSESPTVNIKGGEGGPGGLGSGQAQGGAGGPGYGPTVNIGSATAYSRGGRNKYPTARHYHQLASPINFFLRQADISQMRVKGTGGWLPEDPVFKKWESGSGSTLWCHGIPGAGKTILVSMAVDHLSAKYRNNRDIGIAWIYLNHKEVESQTPSRLLAGLWRQLVLNRDIGSNAKELYQQHREKGTAPSLEEVVEVLHSSLKEFSKVFVIVDAMDEYSNESPTFQREILLQHLAEISSNVNLLITSRPNISPEPSSFPNLERLAQEDIQGYIDAQIKLSPLLRRHVQKQPMLQGEIHAKITSTVDGMFLLAKLHIASLSTKNSVGAV</sequence>
<dbReference type="SUPFAM" id="SSF52540">
    <property type="entry name" value="P-loop containing nucleoside triphosphate hydrolases"/>
    <property type="match status" value="1"/>
</dbReference>
<proteinExistence type="predicted"/>
<protein>
    <submittedName>
        <fullName evidence="4">ANK-REP-REGION domain-containing protein</fullName>
    </submittedName>
</protein>